<dbReference type="AlphaFoldDB" id="A0A1E7QJI2"/>
<comment type="caution">
    <text evidence="2">The sequence shown here is derived from an EMBL/GenBank/DDBJ whole genome shotgun (WGS) entry which is preliminary data.</text>
</comment>
<dbReference type="EMBL" id="MJMG01000007">
    <property type="protein sequence ID" value="OEY86641.1"/>
    <property type="molecule type" value="Genomic_DNA"/>
</dbReference>
<feature type="transmembrane region" description="Helical" evidence="1">
    <location>
        <begin position="74"/>
        <end position="99"/>
    </location>
</feature>
<protein>
    <submittedName>
        <fullName evidence="2">Uncharacterized protein</fullName>
    </submittedName>
</protein>
<name>A0A1E7QJI2_WOLPI</name>
<feature type="transmembrane region" description="Helical" evidence="1">
    <location>
        <begin position="105"/>
        <end position="124"/>
    </location>
</feature>
<proteinExistence type="predicted"/>
<keyword evidence="1" id="KW-0472">Membrane</keyword>
<feature type="transmembrane region" description="Helical" evidence="1">
    <location>
        <begin position="29"/>
        <end position="53"/>
    </location>
</feature>
<keyword evidence="3" id="KW-1185">Reference proteome</keyword>
<evidence type="ECO:0000313" key="3">
    <source>
        <dbReference type="Proteomes" id="UP000175679"/>
    </source>
</evidence>
<organism evidence="2 3">
    <name type="scientific">Wolbachia pipientis</name>
    <dbReference type="NCBI Taxonomy" id="955"/>
    <lineage>
        <taxon>Bacteria</taxon>
        <taxon>Pseudomonadati</taxon>
        <taxon>Pseudomonadota</taxon>
        <taxon>Alphaproteobacteria</taxon>
        <taxon>Rickettsiales</taxon>
        <taxon>Anaplasmataceae</taxon>
        <taxon>Wolbachieae</taxon>
        <taxon>Wolbachia</taxon>
    </lineage>
</organism>
<accession>A0A1E7QJI2</accession>
<dbReference type="RefSeq" id="WP_070065120.1">
    <property type="nucleotide sequence ID" value="NZ_MJMG01000007.1"/>
</dbReference>
<gene>
    <name evidence="2" type="ORF">BIY23_02990</name>
</gene>
<evidence type="ECO:0000256" key="1">
    <source>
        <dbReference type="SAM" id="Phobius"/>
    </source>
</evidence>
<evidence type="ECO:0000313" key="2">
    <source>
        <dbReference type="EMBL" id="OEY86641.1"/>
    </source>
</evidence>
<dbReference type="Proteomes" id="UP000175679">
    <property type="component" value="Unassembled WGS sequence"/>
</dbReference>
<reference evidence="2 3" key="1">
    <citation type="submission" date="2016-09" db="EMBL/GenBank/DDBJ databases">
        <title>Genomic evidence for plant-parasitic nematodes as the earliest Wolbachia hosts.</title>
        <authorList>
            <person name="Brown A.M."/>
            <person name="Wasala S.K."/>
            <person name="Howe D.K."/>
            <person name="Peetz A.B."/>
            <person name="Zasada I.A."/>
            <person name="Denver D.R."/>
        </authorList>
    </citation>
    <scope>NUCLEOTIDE SEQUENCE [LARGE SCALE GENOMIC DNA]</scope>
    <source>
        <strain evidence="3">wPpe</strain>
    </source>
</reference>
<sequence>MRQENYTLQQQNTWLHKQNVALSDNNDKTAAVCCLLLLCVVHHFAMCVLYQTYVKGQALKKAEEEGAVKSLNYLIRWQGGFACSGLVFAAASFLMAGMFVNQTNIFAVFLVNIVVCCVSSLLFFRAIGKSMKK</sequence>
<keyword evidence="1" id="KW-1133">Transmembrane helix</keyword>
<keyword evidence="1" id="KW-0812">Transmembrane</keyword>